<name>A0A8B8L0B4_ABRPR</name>
<dbReference type="Pfam" id="PF17177">
    <property type="entry name" value="PPR_long"/>
    <property type="match status" value="1"/>
</dbReference>
<feature type="repeat" description="PPR" evidence="2">
    <location>
        <begin position="29"/>
        <end position="63"/>
    </location>
</feature>
<gene>
    <name evidence="5" type="primary">LOC113860725</name>
</gene>
<dbReference type="PANTHER" id="PTHR47926:SF344">
    <property type="entry name" value="OS07G0636900 PROTEIN"/>
    <property type="match status" value="1"/>
</dbReference>
<dbReference type="AlphaFoldDB" id="A0A8B8L0B4"/>
<dbReference type="NCBIfam" id="TIGR00756">
    <property type="entry name" value="PPR"/>
    <property type="match status" value="2"/>
</dbReference>
<dbReference type="RefSeq" id="XP_027349028.1">
    <property type="nucleotide sequence ID" value="XM_027493227.1"/>
</dbReference>
<keyword evidence="1" id="KW-0677">Repeat</keyword>
<dbReference type="GeneID" id="113860725"/>
<dbReference type="GO" id="GO:0009451">
    <property type="term" value="P:RNA modification"/>
    <property type="evidence" value="ECO:0007669"/>
    <property type="project" value="InterPro"/>
</dbReference>
<sequence>MHGLNLEAIALFDQMTQSACVVSGKHVPNSITFISVLSACSHSGMVEEGRRIFNSMKDYAVSSIEEHYACMIGVLAKAGQFDAALSFLSDMPIKPGPNDWGALSSACRFHKRVDLAEETAKMLSLLKPNDISLHASSSNIYVDGRMWEIGEMIIAEEGLKKSLGFSLIEVNNKLCVFNFGDTLAFKSTYMRHTWNSLSREMRENVFL</sequence>
<evidence type="ECO:0000256" key="2">
    <source>
        <dbReference type="PROSITE-ProRule" id="PRU00708"/>
    </source>
</evidence>
<keyword evidence="4" id="KW-1185">Reference proteome</keyword>
<dbReference type="PANTHER" id="PTHR47926">
    <property type="entry name" value="PENTATRICOPEPTIDE REPEAT-CONTAINING PROTEIN"/>
    <property type="match status" value="1"/>
</dbReference>
<dbReference type="PROSITE" id="PS51375">
    <property type="entry name" value="PPR"/>
    <property type="match status" value="1"/>
</dbReference>
<evidence type="ECO:0000313" key="5">
    <source>
        <dbReference type="RefSeq" id="XP_027349028.1"/>
    </source>
</evidence>
<dbReference type="OrthoDB" id="1366091at2759"/>
<dbReference type="Proteomes" id="UP000694853">
    <property type="component" value="Unplaced"/>
</dbReference>
<dbReference type="InterPro" id="IPR002885">
    <property type="entry name" value="PPR_rpt"/>
</dbReference>
<protein>
    <submittedName>
        <fullName evidence="5">Pentatricopeptide repeat-containing protein At1g06140, mitochondrial-like</fullName>
    </submittedName>
</protein>
<accession>A0A8B8L0B4</accession>
<proteinExistence type="predicted"/>
<reference evidence="4" key="1">
    <citation type="journal article" date="2019" name="Toxins">
        <title>Detection of Abrin-Like and Prepropulchellin-Like Toxin Genes and Transcripts Using Whole Genome Sequencing and Full-Length Transcript Sequencing of Abrus precatorius.</title>
        <authorList>
            <person name="Hovde B.T."/>
            <person name="Daligault H.E."/>
            <person name="Hanschen E.R."/>
            <person name="Kunde Y.A."/>
            <person name="Johnson M.B."/>
            <person name="Starkenburg S.R."/>
            <person name="Johnson S.L."/>
        </authorList>
    </citation>
    <scope>NUCLEOTIDE SEQUENCE [LARGE SCALE GENOMIC DNA]</scope>
</reference>
<dbReference type="Gene3D" id="1.25.40.10">
    <property type="entry name" value="Tetratricopeptide repeat domain"/>
    <property type="match status" value="1"/>
</dbReference>
<reference evidence="5" key="2">
    <citation type="submission" date="2025-08" db="UniProtKB">
        <authorList>
            <consortium name="RefSeq"/>
        </authorList>
    </citation>
    <scope>IDENTIFICATION</scope>
    <source>
        <tissue evidence="5">Young leaves</tissue>
    </source>
</reference>
<organism evidence="4 5">
    <name type="scientific">Abrus precatorius</name>
    <name type="common">Indian licorice</name>
    <name type="synonym">Glycine abrus</name>
    <dbReference type="NCBI Taxonomy" id="3816"/>
    <lineage>
        <taxon>Eukaryota</taxon>
        <taxon>Viridiplantae</taxon>
        <taxon>Streptophyta</taxon>
        <taxon>Embryophyta</taxon>
        <taxon>Tracheophyta</taxon>
        <taxon>Spermatophyta</taxon>
        <taxon>Magnoliopsida</taxon>
        <taxon>eudicotyledons</taxon>
        <taxon>Gunneridae</taxon>
        <taxon>Pentapetalae</taxon>
        <taxon>rosids</taxon>
        <taxon>fabids</taxon>
        <taxon>Fabales</taxon>
        <taxon>Fabaceae</taxon>
        <taxon>Papilionoideae</taxon>
        <taxon>50 kb inversion clade</taxon>
        <taxon>NPAAA clade</taxon>
        <taxon>indigoferoid/millettioid clade</taxon>
        <taxon>Abreae</taxon>
        <taxon>Abrus</taxon>
    </lineage>
</organism>
<dbReference type="KEGG" id="aprc:113860725"/>
<dbReference type="GO" id="GO:0003723">
    <property type="term" value="F:RNA binding"/>
    <property type="evidence" value="ECO:0007669"/>
    <property type="project" value="InterPro"/>
</dbReference>
<dbReference type="InterPro" id="IPR033443">
    <property type="entry name" value="PROP1-like_PPR_dom"/>
</dbReference>
<feature type="domain" description="PROP1-like PPR" evidence="3">
    <location>
        <begin position="7"/>
        <end position="91"/>
    </location>
</feature>
<evidence type="ECO:0000313" key="4">
    <source>
        <dbReference type="Proteomes" id="UP000694853"/>
    </source>
</evidence>
<evidence type="ECO:0000259" key="3">
    <source>
        <dbReference type="Pfam" id="PF17177"/>
    </source>
</evidence>
<dbReference type="InterPro" id="IPR046960">
    <property type="entry name" value="PPR_At4g14850-like_plant"/>
</dbReference>
<evidence type="ECO:0000256" key="1">
    <source>
        <dbReference type="ARBA" id="ARBA00022737"/>
    </source>
</evidence>
<dbReference type="InterPro" id="IPR011990">
    <property type="entry name" value="TPR-like_helical_dom_sf"/>
</dbReference>